<evidence type="ECO:0000256" key="5">
    <source>
        <dbReference type="ARBA" id="ARBA00023186"/>
    </source>
</evidence>
<accession>A0A3P4B2Q9</accession>
<reference evidence="7 8" key="1">
    <citation type="submission" date="2018-10" db="EMBL/GenBank/DDBJ databases">
        <authorList>
            <person name="Criscuolo A."/>
        </authorList>
    </citation>
    <scope>NUCLEOTIDE SEQUENCE [LARGE SCALE GENOMIC DNA]</scope>
    <source>
        <strain evidence="7">DnA1</strain>
    </source>
</reference>
<evidence type="ECO:0000256" key="3">
    <source>
        <dbReference type="ARBA" id="ARBA00022490"/>
    </source>
</evidence>
<keyword evidence="4 6" id="KW-1005">Bacterial flagellum biogenesis</keyword>
<dbReference type="RefSeq" id="WP_124079436.1">
    <property type="nucleotide sequence ID" value="NZ_UWPJ01000016.1"/>
</dbReference>
<dbReference type="CDD" id="cd16098">
    <property type="entry name" value="FliS"/>
    <property type="match status" value="1"/>
</dbReference>
<keyword evidence="8" id="KW-1185">Reference proteome</keyword>
<evidence type="ECO:0000256" key="2">
    <source>
        <dbReference type="ARBA" id="ARBA00008787"/>
    </source>
</evidence>
<comment type="similarity">
    <text evidence="2 6">Belongs to the FliS family.</text>
</comment>
<dbReference type="PANTHER" id="PTHR34773">
    <property type="entry name" value="FLAGELLAR SECRETION CHAPERONE FLIS"/>
    <property type="match status" value="1"/>
</dbReference>
<gene>
    <name evidence="7" type="primary">fliS</name>
    <name evidence="7" type="ORF">PIGHUM_01993</name>
</gene>
<dbReference type="Proteomes" id="UP000277294">
    <property type="component" value="Unassembled WGS sequence"/>
</dbReference>
<dbReference type="GO" id="GO:0005829">
    <property type="term" value="C:cytosol"/>
    <property type="evidence" value="ECO:0007669"/>
    <property type="project" value="UniProtKB-SubCell"/>
</dbReference>
<dbReference type="GO" id="GO:0044780">
    <property type="term" value="P:bacterial-type flagellum assembly"/>
    <property type="evidence" value="ECO:0007669"/>
    <property type="project" value="InterPro"/>
</dbReference>
<proteinExistence type="inferred from homology"/>
<dbReference type="PIRSF" id="PIRSF039090">
    <property type="entry name" value="Flis"/>
    <property type="match status" value="1"/>
</dbReference>
<dbReference type="PANTHER" id="PTHR34773:SF1">
    <property type="entry name" value="FLAGELLAR SECRETION CHAPERONE FLIS"/>
    <property type="match status" value="1"/>
</dbReference>
<keyword evidence="5" id="KW-0143">Chaperone</keyword>
<dbReference type="Gene3D" id="1.20.120.340">
    <property type="entry name" value="Flagellar protein FliS"/>
    <property type="match status" value="1"/>
</dbReference>
<keyword evidence="3 6" id="KW-0963">Cytoplasm</keyword>
<dbReference type="SUPFAM" id="SSF101116">
    <property type="entry name" value="Flagellar export chaperone FliS"/>
    <property type="match status" value="1"/>
</dbReference>
<comment type="subcellular location">
    <subcellularLocation>
        <location evidence="1 6">Cytoplasm</location>
        <location evidence="1 6">Cytosol</location>
    </subcellularLocation>
</comment>
<organism evidence="7 8">
    <name type="scientific">Pigmentiphaga humi</name>
    <dbReference type="NCBI Taxonomy" id="2478468"/>
    <lineage>
        <taxon>Bacteria</taxon>
        <taxon>Pseudomonadati</taxon>
        <taxon>Pseudomonadota</taxon>
        <taxon>Betaproteobacteria</taxon>
        <taxon>Burkholderiales</taxon>
        <taxon>Alcaligenaceae</taxon>
        <taxon>Pigmentiphaga</taxon>
    </lineage>
</organism>
<protein>
    <recommendedName>
        <fullName evidence="6">Flagellar secretion chaperone FliS</fullName>
    </recommendedName>
</protein>
<dbReference type="EMBL" id="UWPJ01000016">
    <property type="protein sequence ID" value="VCU69928.1"/>
    <property type="molecule type" value="Genomic_DNA"/>
</dbReference>
<evidence type="ECO:0000256" key="4">
    <source>
        <dbReference type="ARBA" id="ARBA00022795"/>
    </source>
</evidence>
<keyword evidence="7" id="KW-0966">Cell projection</keyword>
<name>A0A3P4B2Q9_9BURK</name>
<sequence>MSGFGNFGARAYVSVGVETGVSTSSPHALILMLYDGALESLRKAIGCIDAQDPLGKTQALSRATRIIDEGLRASLDHKAGGDLAGQLNGLYDYIVRRTMQAGIDNDAAPLQESIRLLDELREAWASIEPGDQAAA</sequence>
<dbReference type="AlphaFoldDB" id="A0A3P4B2Q9"/>
<keyword evidence="7" id="KW-0969">Cilium</keyword>
<evidence type="ECO:0000313" key="8">
    <source>
        <dbReference type="Proteomes" id="UP000277294"/>
    </source>
</evidence>
<dbReference type="Pfam" id="PF02561">
    <property type="entry name" value="FliS"/>
    <property type="match status" value="1"/>
</dbReference>
<evidence type="ECO:0000256" key="6">
    <source>
        <dbReference type="PIRNR" id="PIRNR039090"/>
    </source>
</evidence>
<dbReference type="InterPro" id="IPR003713">
    <property type="entry name" value="FliS"/>
</dbReference>
<dbReference type="InterPro" id="IPR036584">
    <property type="entry name" value="FliS_sf"/>
</dbReference>
<dbReference type="GO" id="GO:0071973">
    <property type="term" value="P:bacterial-type flagellum-dependent cell motility"/>
    <property type="evidence" value="ECO:0007669"/>
    <property type="project" value="TreeGrafter"/>
</dbReference>
<evidence type="ECO:0000313" key="7">
    <source>
        <dbReference type="EMBL" id="VCU69928.1"/>
    </source>
</evidence>
<dbReference type="NCBIfam" id="TIGR00208">
    <property type="entry name" value="fliS"/>
    <property type="match status" value="1"/>
</dbReference>
<keyword evidence="7" id="KW-0282">Flagellum</keyword>
<dbReference type="OrthoDB" id="9792010at2"/>
<evidence type="ECO:0000256" key="1">
    <source>
        <dbReference type="ARBA" id="ARBA00004514"/>
    </source>
</evidence>